<dbReference type="Pfam" id="PF00848">
    <property type="entry name" value="Ring_hydroxyl_A"/>
    <property type="match status" value="1"/>
</dbReference>
<evidence type="ECO:0000256" key="5">
    <source>
        <dbReference type="ARBA" id="ARBA00023004"/>
    </source>
</evidence>
<dbReference type="SUPFAM" id="SSF50022">
    <property type="entry name" value="ISP domain"/>
    <property type="match status" value="1"/>
</dbReference>
<dbReference type="RefSeq" id="WP_116392895.1">
    <property type="nucleotide sequence ID" value="NZ_QUQO01000001.1"/>
</dbReference>
<feature type="domain" description="Rieske" evidence="7">
    <location>
        <begin position="50"/>
        <end position="162"/>
    </location>
</feature>
<dbReference type="GO" id="GO:0005506">
    <property type="term" value="F:iron ion binding"/>
    <property type="evidence" value="ECO:0007669"/>
    <property type="project" value="InterPro"/>
</dbReference>
<dbReference type="PRINTS" id="PR00090">
    <property type="entry name" value="RNGDIOXGNASE"/>
</dbReference>
<evidence type="ECO:0000259" key="7">
    <source>
        <dbReference type="PROSITE" id="PS51296"/>
    </source>
</evidence>
<evidence type="ECO:0000256" key="2">
    <source>
        <dbReference type="ARBA" id="ARBA00022714"/>
    </source>
</evidence>
<dbReference type="AlphaFoldDB" id="A0A371RLG4"/>
<dbReference type="InterPro" id="IPR015879">
    <property type="entry name" value="Ring_hydroxy_dOase_asu_C_dom"/>
</dbReference>
<keyword evidence="4" id="KW-0560">Oxidoreductase</keyword>
<keyword evidence="3" id="KW-0479">Metal-binding</keyword>
<comment type="caution">
    <text evidence="8">The sequence shown here is derived from an EMBL/GenBank/DDBJ whole genome shotgun (WGS) entry which is preliminary data.</text>
</comment>
<dbReference type="Pfam" id="PF00355">
    <property type="entry name" value="Rieske"/>
    <property type="match status" value="1"/>
</dbReference>
<dbReference type="SUPFAM" id="SSF55961">
    <property type="entry name" value="Bet v1-like"/>
    <property type="match status" value="1"/>
</dbReference>
<reference evidence="8 9" key="1">
    <citation type="submission" date="2018-08" db="EMBL/GenBank/DDBJ databases">
        <title>Parvularcula sp. SM1705, isolated from surface water of the South Sea China.</title>
        <authorList>
            <person name="Sun L."/>
        </authorList>
    </citation>
    <scope>NUCLEOTIDE SEQUENCE [LARGE SCALE GENOMIC DNA]</scope>
    <source>
        <strain evidence="8 9">SM1705</strain>
    </source>
</reference>
<dbReference type="Gene3D" id="3.90.380.10">
    <property type="entry name" value="Naphthalene 1,2-dioxygenase Alpha Subunit, Chain A, domain 1"/>
    <property type="match status" value="1"/>
</dbReference>
<keyword evidence="2" id="KW-0001">2Fe-2S</keyword>
<sequence>MSSTIASEEKDRTWPELGACRVPAWVYSDPDLFKRELETFHYGPTWSFIGLECEVAEPKSFRRTFVGTRSVLITRDAEGEIHVVENRCAHRGSPLCWEQHGKAEDLTCPYHQWTYDFAGNLQGVPFMRGAPRPNPGMPRDFKKSENGLRKLRTHIHNGTVWATYSDETPPFEEYVGPEILKLITRVFNGRELRLLGYSRQMIPCNWKLYFENSRDPYHATLLHSFFTTFGIYRADAKFMVSPQPNGHEFIYSVLDPTLREKRSEVTDEMKTLKDQFTLHDMDVVSPVDEFEDGLISSLQVFPSIFVQQHGNVLALRHILPKETGKTELGWIYFGYADDDEEMQSRRLKQGNLVGPAGYVSLEDSEVLAQVQGVATSTPDSIQVVEMGGRDNFEPSETAITENLIRSFYKFYREKMGF</sequence>
<evidence type="ECO:0000256" key="1">
    <source>
        <dbReference type="ARBA" id="ARBA00008751"/>
    </source>
</evidence>
<protein>
    <submittedName>
        <fullName evidence="8">3-phenylpropionate dioxygenase</fullName>
    </submittedName>
</protein>
<dbReference type="InterPro" id="IPR001663">
    <property type="entry name" value="Rng_hydr_dOase-A"/>
</dbReference>
<comment type="similarity">
    <text evidence="1">Belongs to the bacterial ring-hydroxylating dioxygenase alpha subunit family.</text>
</comment>
<dbReference type="InParanoid" id="A0A371RLG4"/>
<evidence type="ECO:0000313" key="9">
    <source>
        <dbReference type="Proteomes" id="UP000264589"/>
    </source>
</evidence>
<dbReference type="PANTHER" id="PTHR43756">
    <property type="entry name" value="CHOLINE MONOOXYGENASE, CHLOROPLASTIC"/>
    <property type="match status" value="1"/>
</dbReference>
<name>A0A371RLG4_9PROT</name>
<dbReference type="Gene3D" id="2.102.10.10">
    <property type="entry name" value="Rieske [2Fe-2S] iron-sulphur domain"/>
    <property type="match status" value="1"/>
</dbReference>
<dbReference type="Proteomes" id="UP000264589">
    <property type="component" value="Unassembled WGS sequence"/>
</dbReference>
<evidence type="ECO:0000313" key="8">
    <source>
        <dbReference type="EMBL" id="RFB06261.1"/>
    </source>
</evidence>
<dbReference type="GO" id="GO:0051213">
    <property type="term" value="F:dioxygenase activity"/>
    <property type="evidence" value="ECO:0007669"/>
    <property type="project" value="UniProtKB-KW"/>
</dbReference>
<organism evidence="8 9">
    <name type="scientific">Parvularcula marina</name>
    <dbReference type="NCBI Taxonomy" id="2292771"/>
    <lineage>
        <taxon>Bacteria</taxon>
        <taxon>Pseudomonadati</taxon>
        <taxon>Pseudomonadota</taxon>
        <taxon>Alphaproteobacteria</taxon>
        <taxon>Parvularculales</taxon>
        <taxon>Parvularculaceae</taxon>
        <taxon>Parvularcula</taxon>
    </lineage>
</organism>
<accession>A0A371RLG4</accession>
<dbReference type="OrthoDB" id="7456916at2"/>
<dbReference type="GO" id="GO:0051537">
    <property type="term" value="F:2 iron, 2 sulfur cluster binding"/>
    <property type="evidence" value="ECO:0007669"/>
    <property type="project" value="UniProtKB-KW"/>
</dbReference>
<dbReference type="PROSITE" id="PS51296">
    <property type="entry name" value="RIESKE"/>
    <property type="match status" value="1"/>
</dbReference>
<evidence type="ECO:0000256" key="3">
    <source>
        <dbReference type="ARBA" id="ARBA00022723"/>
    </source>
</evidence>
<dbReference type="EMBL" id="QUQO01000001">
    <property type="protein sequence ID" value="RFB06261.1"/>
    <property type="molecule type" value="Genomic_DNA"/>
</dbReference>
<keyword evidence="8" id="KW-0223">Dioxygenase</keyword>
<dbReference type="InterPro" id="IPR017941">
    <property type="entry name" value="Rieske_2Fe-2S"/>
</dbReference>
<evidence type="ECO:0000256" key="4">
    <source>
        <dbReference type="ARBA" id="ARBA00023002"/>
    </source>
</evidence>
<proteinExistence type="inferred from homology"/>
<gene>
    <name evidence="8" type="ORF">DX908_13885</name>
</gene>
<keyword evidence="9" id="KW-1185">Reference proteome</keyword>
<keyword evidence="6" id="KW-0411">Iron-sulfur</keyword>
<evidence type="ECO:0000256" key="6">
    <source>
        <dbReference type="ARBA" id="ARBA00023014"/>
    </source>
</evidence>
<keyword evidence="5" id="KW-0408">Iron</keyword>
<dbReference type="PANTHER" id="PTHR43756:SF1">
    <property type="entry name" value="3-PHENYLPROPIONATE_CINNAMIC ACID DIOXYGENASE SUBUNIT ALPHA"/>
    <property type="match status" value="1"/>
</dbReference>
<dbReference type="InterPro" id="IPR036922">
    <property type="entry name" value="Rieske_2Fe-2S_sf"/>
</dbReference>